<dbReference type="OrthoDB" id="9794041at2"/>
<keyword evidence="2" id="KW-1185">Reference proteome</keyword>
<proteinExistence type="predicted"/>
<dbReference type="KEGG" id="aba:Acid345_0104"/>
<dbReference type="Pfam" id="PF09424">
    <property type="entry name" value="YqeY"/>
    <property type="match status" value="1"/>
</dbReference>
<dbReference type="InterPro" id="IPR042184">
    <property type="entry name" value="YqeY/Aim41_N"/>
</dbReference>
<dbReference type="EnsemblBacteria" id="ABF39109">
    <property type="protein sequence ID" value="ABF39109"/>
    <property type="gene ID" value="Acid345_0104"/>
</dbReference>
<name>Q1IVJ1_KORVE</name>
<sequence>MSLSEQIQKDMVAAMKSKEEEKLSTLRMMKSAVKNKEIDKRAPLDDKEVLAVLSTMIKQRKDSVEQFTKGDRPELAAKEEREIVLIETYMPKTASEEQIVAAVRATIAEMGSPTMKDMGTVMKATMAKFADVRVDGKLVSETVKKELAGK</sequence>
<evidence type="ECO:0000313" key="1">
    <source>
        <dbReference type="EMBL" id="ABF39109.1"/>
    </source>
</evidence>
<dbReference type="eggNOG" id="COG1610">
    <property type="taxonomic scope" value="Bacteria"/>
</dbReference>
<dbReference type="InterPro" id="IPR023168">
    <property type="entry name" value="GatB_Yqey_C_2"/>
</dbReference>
<dbReference type="AlphaFoldDB" id="Q1IVJ1"/>
<dbReference type="RefSeq" id="WP_011520911.1">
    <property type="nucleotide sequence ID" value="NC_008009.1"/>
</dbReference>
<dbReference type="GO" id="GO:0016884">
    <property type="term" value="F:carbon-nitrogen ligase activity, with glutamine as amido-N-donor"/>
    <property type="evidence" value="ECO:0007669"/>
    <property type="project" value="InterPro"/>
</dbReference>
<dbReference type="Proteomes" id="UP000002432">
    <property type="component" value="Chromosome"/>
</dbReference>
<accession>Q1IVJ1</accession>
<organism evidence="1 2">
    <name type="scientific">Koribacter versatilis (strain Ellin345)</name>
    <dbReference type="NCBI Taxonomy" id="204669"/>
    <lineage>
        <taxon>Bacteria</taxon>
        <taxon>Pseudomonadati</taxon>
        <taxon>Acidobacteriota</taxon>
        <taxon>Terriglobia</taxon>
        <taxon>Terriglobales</taxon>
        <taxon>Candidatus Korobacteraceae</taxon>
        <taxon>Candidatus Korobacter</taxon>
    </lineage>
</organism>
<dbReference type="Gene3D" id="1.10.1510.10">
    <property type="entry name" value="Uncharacterised protein YqeY/AIM41 PF09424, N-terminal domain"/>
    <property type="match status" value="1"/>
</dbReference>
<dbReference type="InterPro" id="IPR003789">
    <property type="entry name" value="Asn/Gln_tRNA_amidoTrase-B-like"/>
</dbReference>
<dbReference type="HOGENOM" id="CLU_079430_2_2_0"/>
<dbReference type="PANTHER" id="PTHR28055:SF1">
    <property type="entry name" value="ALTERED INHERITANCE OF MITOCHONDRIA PROTEIN 41, MITOCHONDRIAL"/>
    <property type="match status" value="1"/>
</dbReference>
<dbReference type="SUPFAM" id="SSF89095">
    <property type="entry name" value="GatB/YqeY motif"/>
    <property type="match status" value="1"/>
</dbReference>
<protein>
    <submittedName>
        <fullName evidence="1">GatB/Yqey</fullName>
    </submittedName>
</protein>
<dbReference type="PANTHER" id="PTHR28055">
    <property type="entry name" value="ALTERED INHERITANCE OF MITOCHONDRIA PROTEIN 41, MITOCHONDRIAL"/>
    <property type="match status" value="1"/>
</dbReference>
<dbReference type="EMBL" id="CP000360">
    <property type="protein sequence ID" value="ABF39109.1"/>
    <property type="molecule type" value="Genomic_DNA"/>
</dbReference>
<dbReference type="InterPro" id="IPR019004">
    <property type="entry name" value="YqeY/Aim41"/>
</dbReference>
<evidence type="ECO:0000313" key="2">
    <source>
        <dbReference type="Proteomes" id="UP000002432"/>
    </source>
</evidence>
<gene>
    <name evidence="1" type="ordered locus">Acid345_0104</name>
</gene>
<dbReference type="Gene3D" id="1.10.10.410">
    <property type="match status" value="1"/>
</dbReference>
<reference evidence="1 2" key="1">
    <citation type="journal article" date="2009" name="Appl. Environ. Microbiol.">
        <title>Three genomes from the phylum Acidobacteria provide insight into the lifestyles of these microorganisms in soils.</title>
        <authorList>
            <person name="Ward N.L."/>
            <person name="Challacombe J.F."/>
            <person name="Janssen P.H."/>
            <person name="Henrissat B."/>
            <person name="Coutinho P.M."/>
            <person name="Wu M."/>
            <person name="Xie G."/>
            <person name="Haft D.H."/>
            <person name="Sait M."/>
            <person name="Badger J."/>
            <person name="Barabote R.D."/>
            <person name="Bradley B."/>
            <person name="Brettin T.S."/>
            <person name="Brinkac L.M."/>
            <person name="Bruce D."/>
            <person name="Creasy T."/>
            <person name="Daugherty S.C."/>
            <person name="Davidsen T.M."/>
            <person name="DeBoy R.T."/>
            <person name="Detter J.C."/>
            <person name="Dodson R.J."/>
            <person name="Durkin A.S."/>
            <person name="Ganapathy A."/>
            <person name="Gwinn-Giglio M."/>
            <person name="Han C.S."/>
            <person name="Khouri H."/>
            <person name="Kiss H."/>
            <person name="Kothari S.P."/>
            <person name="Madupu R."/>
            <person name="Nelson K.E."/>
            <person name="Nelson W.C."/>
            <person name="Paulsen I."/>
            <person name="Penn K."/>
            <person name="Ren Q."/>
            <person name="Rosovitz M.J."/>
            <person name="Selengut J.D."/>
            <person name="Shrivastava S."/>
            <person name="Sullivan S.A."/>
            <person name="Tapia R."/>
            <person name="Thompson L.S."/>
            <person name="Watkins K.L."/>
            <person name="Yang Q."/>
            <person name="Yu C."/>
            <person name="Zafar N."/>
            <person name="Zhou L."/>
            <person name="Kuske C.R."/>
        </authorList>
    </citation>
    <scope>NUCLEOTIDE SEQUENCE [LARGE SCALE GENOMIC DNA]</scope>
    <source>
        <strain evidence="1 2">Ellin345</strain>
    </source>
</reference>
<dbReference type="STRING" id="204669.Acid345_0104"/>